<comment type="pathway">
    <text evidence="1">Amino-acid biosynthesis; L-lysine biosynthesis via DAP pathway; LL-2,6-diaminopimelate from (S)-tetrahydrodipicolinate (succinylase route): step 3/3.</text>
</comment>
<dbReference type="GO" id="GO:0009014">
    <property type="term" value="F:succinyl-diaminopimelate desuccinylase activity"/>
    <property type="evidence" value="ECO:0007669"/>
    <property type="project" value="UniProtKB-EC"/>
</dbReference>
<dbReference type="GO" id="GO:0019877">
    <property type="term" value="P:diaminopimelate biosynthetic process"/>
    <property type="evidence" value="ECO:0007669"/>
    <property type="project" value="UniProtKB-KW"/>
</dbReference>
<dbReference type="GO" id="GO:0046872">
    <property type="term" value="F:metal ion binding"/>
    <property type="evidence" value="ECO:0007669"/>
    <property type="project" value="UniProtKB-KW"/>
</dbReference>
<dbReference type="Gene3D" id="3.30.70.360">
    <property type="match status" value="1"/>
</dbReference>
<evidence type="ECO:0000256" key="2">
    <source>
        <dbReference type="ARBA" id="ARBA00006746"/>
    </source>
</evidence>
<dbReference type="InterPro" id="IPR005941">
    <property type="entry name" value="DapE_proteobac"/>
</dbReference>
<evidence type="ECO:0000256" key="11">
    <source>
        <dbReference type="ARBA" id="ARBA00023154"/>
    </source>
</evidence>
<dbReference type="InterPro" id="IPR036264">
    <property type="entry name" value="Bact_exopeptidase_dim_dom"/>
</dbReference>
<comment type="similarity">
    <text evidence="2">Belongs to the peptidase M20A family. DapE subfamily.</text>
</comment>
<name>A0A7R9A037_9CRUS</name>
<evidence type="ECO:0000256" key="12">
    <source>
        <dbReference type="ARBA" id="ARBA00031891"/>
    </source>
</evidence>
<dbReference type="Gene3D" id="3.40.630.10">
    <property type="entry name" value="Zn peptidases"/>
    <property type="match status" value="1"/>
</dbReference>
<evidence type="ECO:0000256" key="4">
    <source>
        <dbReference type="ARBA" id="ARBA00011921"/>
    </source>
</evidence>
<dbReference type="GO" id="GO:0006526">
    <property type="term" value="P:L-arginine biosynthetic process"/>
    <property type="evidence" value="ECO:0007669"/>
    <property type="project" value="TreeGrafter"/>
</dbReference>
<dbReference type="EC" id="3.5.1.18" evidence="4"/>
<dbReference type="NCBIfam" id="NF009557">
    <property type="entry name" value="PRK13009.1"/>
    <property type="match status" value="1"/>
</dbReference>
<feature type="non-terminal residue" evidence="14">
    <location>
        <position position="308"/>
    </location>
</feature>
<keyword evidence="8" id="KW-0378">Hydrolase</keyword>
<evidence type="ECO:0000256" key="1">
    <source>
        <dbReference type="ARBA" id="ARBA00005130"/>
    </source>
</evidence>
<evidence type="ECO:0000256" key="6">
    <source>
        <dbReference type="ARBA" id="ARBA00022605"/>
    </source>
</evidence>
<organism evidence="14">
    <name type="scientific">Cyprideis torosa</name>
    <dbReference type="NCBI Taxonomy" id="163714"/>
    <lineage>
        <taxon>Eukaryota</taxon>
        <taxon>Metazoa</taxon>
        <taxon>Ecdysozoa</taxon>
        <taxon>Arthropoda</taxon>
        <taxon>Crustacea</taxon>
        <taxon>Oligostraca</taxon>
        <taxon>Ostracoda</taxon>
        <taxon>Podocopa</taxon>
        <taxon>Podocopida</taxon>
        <taxon>Cytherocopina</taxon>
        <taxon>Cytheroidea</taxon>
        <taxon>Cytherideidae</taxon>
        <taxon>Cyprideis</taxon>
    </lineage>
</organism>
<evidence type="ECO:0000256" key="8">
    <source>
        <dbReference type="ARBA" id="ARBA00022801"/>
    </source>
</evidence>
<gene>
    <name evidence="14" type="ORF">CTOB1V02_LOCUS16171</name>
</gene>
<dbReference type="SUPFAM" id="SSF53187">
    <property type="entry name" value="Zn-dependent exopeptidases"/>
    <property type="match status" value="1"/>
</dbReference>
<dbReference type="UniPathway" id="UPA00034">
    <property type="reaction ID" value="UER00021"/>
</dbReference>
<keyword evidence="9" id="KW-0862">Zinc</keyword>
<comment type="subunit">
    <text evidence="3">Homodimer.</text>
</comment>
<evidence type="ECO:0000256" key="3">
    <source>
        <dbReference type="ARBA" id="ARBA00011738"/>
    </source>
</evidence>
<evidence type="ECO:0000256" key="10">
    <source>
        <dbReference type="ARBA" id="ARBA00022915"/>
    </source>
</evidence>
<comment type="catalytic activity">
    <reaction evidence="13">
        <text>N-succinyl-(2S,6S)-2,6-diaminopimelate + H2O = (2S,6S)-2,6-diaminopimelate + succinate</text>
        <dbReference type="Rhea" id="RHEA:22608"/>
        <dbReference type="ChEBI" id="CHEBI:15377"/>
        <dbReference type="ChEBI" id="CHEBI:30031"/>
        <dbReference type="ChEBI" id="CHEBI:57609"/>
        <dbReference type="ChEBI" id="CHEBI:58087"/>
        <dbReference type="EC" id="3.5.1.18"/>
    </reaction>
</comment>
<evidence type="ECO:0000313" key="14">
    <source>
        <dbReference type="EMBL" id="CAD7238356.1"/>
    </source>
</evidence>
<proteinExistence type="inferred from homology"/>
<dbReference type="PANTHER" id="PTHR43808:SF31">
    <property type="entry name" value="N-ACETYL-L-CITRULLINE DEACETYLASE"/>
    <property type="match status" value="1"/>
</dbReference>
<dbReference type="NCBIfam" id="TIGR01246">
    <property type="entry name" value="dapE_proteo"/>
    <property type="match status" value="1"/>
</dbReference>
<dbReference type="InterPro" id="IPR011650">
    <property type="entry name" value="Peptidase_M20_dimer"/>
</dbReference>
<dbReference type="SUPFAM" id="SSF55031">
    <property type="entry name" value="Bacterial exopeptidase dimerisation domain"/>
    <property type="match status" value="1"/>
</dbReference>
<keyword evidence="11" id="KW-0457">Lysine biosynthesis</keyword>
<dbReference type="EMBL" id="OB700029">
    <property type="protein sequence ID" value="CAD7238356.1"/>
    <property type="molecule type" value="Genomic_DNA"/>
</dbReference>
<dbReference type="AlphaFoldDB" id="A0A7R9A037"/>
<dbReference type="GO" id="GO:0008777">
    <property type="term" value="F:acetylornithine deacetylase activity"/>
    <property type="evidence" value="ECO:0007669"/>
    <property type="project" value="TreeGrafter"/>
</dbReference>
<evidence type="ECO:0000256" key="13">
    <source>
        <dbReference type="ARBA" id="ARBA00051301"/>
    </source>
</evidence>
<reference evidence="14" key="1">
    <citation type="submission" date="2020-11" db="EMBL/GenBank/DDBJ databases">
        <authorList>
            <person name="Tran Van P."/>
        </authorList>
    </citation>
    <scope>NUCLEOTIDE SEQUENCE</scope>
</reference>
<dbReference type="OrthoDB" id="6771912at2759"/>
<dbReference type="Pfam" id="PF07687">
    <property type="entry name" value="M20_dimer"/>
    <property type="match status" value="1"/>
</dbReference>
<sequence>AGHVDVVPTGSGDDWNRPPFSGEIADGYLHGRGAEDMKGGVAALVVAAERFVAAHPQHPGRIAFLITSDEEGPATDGTVAVVERLIEDGVKPRWCLLAEPTCVERFGDTIKIGRRGTLSADLTLIGKQGHIAYPHLADNPLHRAGDVINALSREPWDTGGDGFQPTSLQFSNINGGTGAENVIPGSVQLRFNLRYSPKTTADEIQATCTRLLDATAGQYRIEWRHGGEPFHAGDPAFIETMQQVIHAHTGLTPQASTGGGTSDGRFIAKTGAAVIEFGALGQTMHQANERTRTEDLITLTAIFEDAIG</sequence>
<accession>A0A7R9A037</accession>
<dbReference type="InterPro" id="IPR002933">
    <property type="entry name" value="Peptidase_M20"/>
</dbReference>
<dbReference type="InterPro" id="IPR050072">
    <property type="entry name" value="Peptidase_M20A"/>
</dbReference>
<protein>
    <recommendedName>
        <fullName evidence="5">Succinyl-diaminopimelate desuccinylase</fullName>
        <ecNumber evidence="4">3.5.1.18</ecNumber>
    </recommendedName>
    <alternativeName>
        <fullName evidence="12">N-succinyl-LL-2,6-diaminoheptanedioate amidohydrolase</fullName>
    </alternativeName>
</protein>
<evidence type="ECO:0000256" key="9">
    <source>
        <dbReference type="ARBA" id="ARBA00022833"/>
    </source>
</evidence>
<keyword evidence="6" id="KW-0028">Amino-acid biosynthesis</keyword>
<dbReference type="PANTHER" id="PTHR43808">
    <property type="entry name" value="ACETYLORNITHINE DEACETYLASE"/>
    <property type="match status" value="1"/>
</dbReference>
<dbReference type="GO" id="GO:0009089">
    <property type="term" value="P:lysine biosynthetic process via diaminopimelate"/>
    <property type="evidence" value="ECO:0007669"/>
    <property type="project" value="UniProtKB-UniPathway"/>
</dbReference>
<evidence type="ECO:0000256" key="7">
    <source>
        <dbReference type="ARBA" id="ARBA00022723"/>
    </source>
</evidence>
<keyword evidence="7" id="KW-0479">Metal-binding</keyword>
<keyword evidence="10" id="KW-0220">Diaminopimelate biosynthesis</keyword>
<feature type="non-terminal residue" evidence="14">
    <location>
        <position position="1"/>
    </location>
</feature>
<evidence type="ECO:0000256" key="5">
    <source>
        <dbReference type="ARBA" id="ARBA00022391"/>
    </source>
</evidence>
<dbReference type="Pfam" id="PF01546">
    <property type="entry name" value="Peptidase_M20"/>
    <property type="match status" value="1"/>
</dbReference>